<feature type="signal peptide" evidence="1">
    <location>
        <begin position="1"/>
        <end position="21"/>
    </location>
</feature>
<dbReference type="InterPro" id="IPR008503">
    <property type="entry name" value="Asp_endopeptidase"/>
</dbReference>
<dbReference type="EMBL" id="JADTFC010000057">
    <property type="protein sequence ID" value="MBG6289847.1"/>
    <property type="molecule type" value="Genomic_DNA"/>
</dbReference>
<proteinExistence type="predicted"/>
<dbReference type="GO" id="GO:0006508">
    <property type="term" value="P:proteolysis"/>
    <property type="evidence" value="ECO:0007669"/>
    <property type="project" value="UniProtKB-KW"/>
</dbReference>
<organism evidence="3 4">
    <name type="scientific">Pseudomonas nitroreducens</name>
    <dbReference type="NCBI Taxonomy" id="46680"/>
    <lineage>
        <taxon>Bacteria</taxon>
        <taxon>Pseudomonadati</taxon>
        <taxon>Pseudomonadota</taxon>
        <taxon>Gammaproteobacteria</taxon>
        <taxon>Pseudomonadales</taxon>
        <taxon>Pseudomonadaceae</taxon>
        <taxon>Pseudomonas</taxon>
    </lineage>
</organism>
<dbReference type="InterPro" id="IPR021109">
    <property type="entry name" value="Peptidase_aspartic_dom_sf"/>
</dbReference>
<keyword evidence="3" id="KW-0378">Hydrolase</keyword>
<evidence type="ECO:0000259" key="2">
    <source>
        <dbReference type="Pfam" id="PF05618"/>
    </source>
</evidence>
<comment type="caution">
    <text evidence="3">The sequence shown here is derived from an EMBL/GenBank/DDBJ whole genome shotgun (WGS) entry which is preliminary data.</text>
</comment>
<reference evidence="3 4" key="1">
    <citation type="submission" date="2020-11" db="EMBL/GenBank/DDBJ databases">
        <title>Enhanced detection system for hospital associated transmission using whole genome sequencing surveillance.</title>
        <authorList>
            <person name="Harrison L.H."/>
            <person name="Van Tyne D."/>
            <person name="Marsh J.W."/>
            <person name="Griffith M.P."/>
            <person name="Snyder D.J."/>
            <person name="Cooper V.S."/>
            <person name="Mustapha M."/>
        </authorList>
    </citation>
    <scope>NUCLEOTIDE SEQUENCE [LARGE SCALE GENOMIC DNA]</scope>
    <source>
        <strain evidence="3 4">PSA00705</strain>
    </source>
</reference>
<evidence type="ECO:0000256" key="1">
    <source>
        <dbReference type="SAM" id="SignalP"/>
    </source>
</evidence>
<keyword evidence="1" id="KW-0732">Signal</keyword>
<feature type="domain" description="Retropepsin-like aspartic endopeptidase" evidence="2">
    <location>
        <begin position="26"/>
        <end position="161"/>
    </location>
</feature>
<dbReference type="PANTHER" id="PTHR38037:SF2">
    <property type="entry name" value="ATP-DEPENDENT ZINC PROTEASE DOMAIN-CONTAINING PROTEIN-RELATED"/>
    <property type="match status" value="1"/>
</dbReference>
<keyword evidence="4" id="KW-1185">Reference proteome</keyword>
<dbReference type="SUPFAM" id="SSF50630">
    <property type="entry name" value="Acid proteases"/>
    <property type="match status" value="1"/>
</dbReference>
<gene>
    <name evidence="3" type="ORF">I5I61_20530</name>
</gene>
<feature type="chain" id="PRO_5045244016" evidence="1">
    <location>
        <begin position="22"/>
        <end position="166"/>
    </location>
</feature>
<dbReference type="PANTHER" id="PTHR38037">
    <property type="entry name" value="ZN_PROTEASE DOMAIN-CONTAINING PROTEIN"/>
    <property type="match status" value="1"/>
</dbReference>
<dbReference type="GO" id="GO:0008233">
    <property type="term" value="F:peptidase activity"/>
    <property type="evidence" value="ECO:0007669"/>
    <property type="project" value="UniProtKB-KW"/>
</dbReference>
<evidence type="ECO:0000313" key="3">
    <source>
        <dbReference type="EMBL" id="MBG6289847.1"/>
    </source>
</evidence>
<name>A0ABS0KR19_PSENT</name>
<dbReference type="Gene3D" id="2.40.70.10">
    <property type="entry name" value="Acid Proteases"/>
    <property type="match status" value="1"/>
</dbReference>
<dbReference type="Pfam" id="PF05618">
    <property type="entry name" value="Zn_protease"/>
    <property type="match status" value="1"/>
</dbReference>
<dbReference type="RefSeq" id="WP_196913223.1">
    <property type="nucleotide sequence ID" value="NZ_DAMDDB010000061.1"/>
</dbReference>
<dbReference type="Proteomes" id="UP000608450">
    <property type="component" value="Unassembled WGS sequence"/>
</dbReference>
<accession>A0ABS0KR19</accession>
<sequence length="166" mass="18842">MKRAVLFFISTALVIPTMVRADNFPVNGWVEEVKIYPEGVPVKAKLDTGALTSSMDARNIEYFEKDSKKWVRFDVFVKNSDTGKESELEFERVLLRKVKVRGAGGADDRPVVKMQICIGNDLLNEEFSLRNRKNMIYPVLVGRKSLKNVGPVDVSKKFTREPDCNV</sequence>
<keyword evidence="3" id="KW-0645">Protease</keyword>
<protein>
    <submittedName>
        <fullName evidence="3">ATP-dependent zinc protease</fullName>
    </submittedName>
</protein>
<evidence type="ECO:0000313" key="4">
    <source>
        <dbReference type="Proteomes" id="UP000608450"/>
    </source>
</evidence>